<gene>
    <name evidence="1" type="ORF">SAMN06296273_2678</name>
</gene>
<accession>A0A285C255</accession>
<organism evidence="1 2">
    <name type="scientific">Nitrosomonas ureae</name>
    <dbReference type="NCBI Taxonomy" id="44577"/>
    <lineage>
        <taxon>Bacteria</taxon>
        <taxon>Pseudomonadati</taxon>
        <taxon>Pseudomonadota</taxon>
        <taxon>Betaproteobacteria</taxon>
        <taxon>Nitrosomonadales</taxon>
        <taxon>Nitrosomonadaceae</taxon>
        <taxon>Nitrosomonas</taxon>
    </lineage>
</organism>
<protein>
    <submittedName>
        <fullName evidence="1">Uncharacterized protein</fullName>
    </submittedName>
</protein>
<dbReference type="RefSeq" id="WP_096293992.1">
    <property type="nucleotide sequence ID" value="NZ_LT907782.1"/>
</dbReference>
<dbReference type="AlphaFoldDB" id="A0A285C255"/>
<evidence type="ECO:0000313" key="2">
    <source>
        <dbReference type="Proteomes" id="UP000242498"/>
    </source>
</evidence>
<evidence type="ECO:0000313" key="1">
    <source>
        <dbReference type="EMBL" id="SNX61226.1"/>
    </source>
</evidence>
<dbReference type="Proteomes" id="UP000242498">
    <property type="component" value="Chromosome I"/>
</dbReference>
<sequence length="100" mass="11201">MKKFIFSGTTKANYALLAETGSAFLFLWSEKNRAAETLQISAAITYQLLPVGTNETDNLSVQLEGVCCALSFSEFCRTECGMFPEKRLQTLKYDYFSTIS</sequence>
<dbReference type="EMBL" id="LT907782">
    <property type="protein sequence ID" value="SNX61226.1"/>
    <property type="molecule type" value="Genomic_DNA"/>
</dbReference>
<proteinExistence type="predicted"/>
<reference evidence="1 2" key="1">
    <citation type="submission" date="2017-08" db="EMBL/GenBank/DDBJ databases">
        <authorList>
            <person name="de Groot N.N."/>
        </authorList>
    </citation>
    <scope>NUCLEOTIDE SEQUENCE [LARGE SCALE GENOMIC DNA]</scope>
    <source>
        <strain evidence="1 2">Nm15</strain>
    </source>
</reference>
<name>A0A285C255_9PROT</name>